<evidence type="ECO:0000313" key="7">
    <source>
        <dbReference type="EMBL" id="KMZ56991.1"/>
    </source>
</evidence>
<comment type="caution">
    <text evidence="7">The sequence shown here is derived from an EMBL/GenBank/DDBJ whole genome shotgun (WGS) entry which is preliminary data.</text>
</comment>
<feature type="domain" description="RING-type" evidence="6">
    <location>
        <begin position="31"/>
        <end position="78"/>
    </location>
</feature>
<dbReference type="PANTHER" id="PTHR47692">
    <property type="entry name" value="RING/U-BOX SUPERFAMILY PROTEIN"/>
    <property type="match status" value="1"/>
</dbReference>
<gene>
    <name evidence="7" type="ORF">ZOSMA_8G01380</name>
</gene>
<dbReference type="Proteomes" id="UP000036987">
    <property type="component" value="Unassembled WGS sequence"/>
</dbReference>
<evidence type="ECO:0000256" key="5">
    <source>
        <dbReference type="SAM" id="MobiDB-lite"/>
    </source>
</evidence>
<dbReference type="AlphaFoldDB" id="A0A0K9NJP3"/>
<proteinExistence type="predicted"/>
<keyword evidence="3" id="KW-0862">Zinc</keyword>
<dbReference type="Gene3D" id="3.30.40.10">
    <property type="entry name" value="Zinc/RING finger domain, C3HC4 (zinc finger)"/>
    <property type="match status" value="1"/>
</dbReference>
<dbReference type="InterPro" id="IPR018957">
    <property type="entry name" value="Znf_C3HC4_RING-type"/>
</dbReference>
<dbReference type="InterPro" id="IPR017907">
    <property type="entry name" value="Znf_RING_CS"/>
</dbReference>
<feature type="region of interest" description="Disordered" evidence="5">
    <location>
        <begin position="1"/>
        <end position="29"/>
    </location>
</feature>
<name>A0A0K9NJP3_ZOSMR</name>
<dbReference type="EMBL" id="LFYR01002110">
    <property type="protein sequence ID" value="KMZ56991.1"/>
    <property type="molecule type" value="Genomic_DNA"/>
</dbReference>
<evidence type="ECO:0000256" key="1">
    <source>
        <dbReference type="ARBA" id="ARBA00022723"/>
    </source>
</evidence>
<dbReference type="SMART" id="SM00184">
    <property type="entry name" value="RING"/>
    <property type="match status" value="1"/>
</dbReference>
<keyword evidence="2 4" id="KW-0863">Zinc-finger</keyword>
<dbReference type="OMA" id="CICQWVK"/>
<keyword evidence="1" id="KW-0479">Metal-binding</keyword>
<evidence type="ECO:0000256" key="4">
    <source>
        <dbReference type="PROSITE-ProRule" id="PRU00175"/>
    </source>
</evidence>
<evidence type="ECO:0000313" key="8">
    <source>
        <dbReference type="Proteomes" id="UP000036987"/>
    </source>
</evidence>
<dbReference type="GO" id="GO:0008270">
    <property type="term" value="F:zinc ion binding"/>
    <property type="evidence" value="ECO:0007669"/>
    <property type="project" value="UniProtKB-KW"/>
</dbReference>
<dbReference type="Pfam" id="PF00097">
    <property type="entry name" value="zf-C3HC4"/>
    <property type="match status" value="1"/>
</dbReference>
<feature type="compositionally biased region" description="Basic and acidic residues" evidence="5">
    <location>
        <begin position="1"/>
        <end position="14"/>
    </location>
</feature>
<organism evidence="7 8">
    <name type="scientific">Zostera marina</name>
    <name type="common">Eelgrass</name>
    <dbReference type="NCBI Taxonomy" id="29655"/>
    <lineage>
        <taxon>Eukaryota</taxon>
        <taxon>Viridiplantae</taxon>
        <taxon>Streptophyta</taxon>
        <taxon>Embryophyta</taxon>
        <taxon>Tracheophyta</taxon>
        <taxon>Spermatophyta</taxon>
        <taxon>Magnoliopsida</taxon>
        <taxon>Liliopsida</taxon>
        <taxon>Zosteraceae</taxon>
        <taxon>Zostera</taxon>
    </lineage>
</organism>
<dbReference type="PROSITE" id="PS50089">
    <property type="entry name" value="ZF_RING_2"/>
    <property type="match status" value="1"/>
</dbReference>
<dbReference type="OrthoDB" id="21204at2759"/>
<keyword evidence="8" id="KW-1185">Reference proteome</keyword>
<dbReference type="STRING" id="29655.A0A0K9NJP3"/>
<reference evidence="8" key="1">
    <citation type="journal article" date="2016" name="Nature">
        <title>The genome of the seagrass Zostera marina reveals angiosperm adaptation to the sea.</title>
        <authorList>
            <person name="Olsen J.L."/>
            <person name="Rouze P."/>
            <person name="Verhelst B."/>
            <person name="Lin Y.-C."/>
            <person name="Bayer T."/>
            <person name="Collen J."/>
            <person name="Dattolo E."/>
            <person name="De Paoli E."/>
            <person name="Dittami S."/>
            <person name="Maumus F."/>
            <person name="Michel G."/>
            <person name="Kersting A."/>
            <person name="Lauritano C."/>
            <person name="Lohaus R."/>
            <person name="Toepel M."/>
            <person name="Tonon T."/>
            <person name="Vanneste K."/>
            <person name="Amirebrahimi M."/>
            <person name="Brakel J."/>
            <person name="Bostroem C."/>
            <person name="Chovatia M."/>
            <person name="Grimwood J."/>
            <person name="Jenkins J.W."/>
            <person name="Jueterbock A."/>
            <person name="Mraz A."/>
            <person name="Stam W.T."/>
            <person name="Tice H."/>
            <person name="Bornberg-Bauer E."/>
            <person name="Green P.J."/>
            <person name="Pearson G.A."/>
            <person name="Procaccini G."/>
            <person name="Duarte C.M."/>
            <person name="Schmutz J."/>
            <person name="Reusch T.B.H."/>
            <person name="Van de Peer Y."/>
        </authorList>
    </citation>
    <scope>NUCLEOTIDE SEQUENCE [LARGE SCALE GENOMIC DNA]</scope>
    <source>
        <strain evidence="8">cv. Finnish</strain>
    </source>
</reference>
<evidence type="ECO:0000256" key="2">
    <source>
        <dbReference type="ARBA" id="ARBA00022771"/>
    </source>
</evidence>
<dbReference type="SUPFAM" id="SSF57850">
    <property type="entry name" value="RING/U-box"/>
    <property type="match status" value="1"/>
</dbReference>
<dbReference type="PROSITE" id="PS00518">
    <property type="entry name" value="ZF_RING_1"/>
    <property type="match status" value="1"/>
</dbReference>
<evidence type="ECO:0000256" key="3">
    <source>
        <dbReference type="ARBA" id="ARBA00022833"/>
    </source>
</evidence>
<sequence length="251" mass="29824">MSPDIRMEEDKVSTMDESSESSSSSSSPDTCTFCLEPIKQDAYLDQCFHSFCYNCITKWVNVLCDRQPISSIKCPLCKRENFSIIHSFHQNNFQRYYIKKDHPNRFPSVFLSKSWAFRRQCYHSTPAGILNSKLGIQFYWKNRIYRMKNIWLEDWLRREIQTLTENVDVDVIMHHILGVMDSFYKRLSFKNHAGGCERNRREFKALILDSVRPFIFDFSERFCDELELFLVSGLNIEAYDKLYQETVIHLP</sequence>
<dbReference type="InterPro" id="IPR001841">
    <property type="entry name" value="Znf_RING"/>
</dbReference>
<dbReference type="InterPro" id="IPR013083">
    <property type="entry name" value="Znf_RING/FYVE/PHD"/>
</dbReference>
<dbReference type="PANTHER" id="PTHR47692:SF2">
    <property type="entry name" value="ZINC FINGER RING-TYPE DOMAIN CONTAINING PROTEIN"/>
    <property type="match status" value="1"/>
</dbReference>
<protein>
    <recommendedName>
        <fullName evidence="6">RING-type domain-containing protein</fullName>
    </recommendedName>
</protein>
<evidence type="ECO:0000259" key="6">
    <source>
        <dbReference type="PROSITE" id="PS50089"/>
    </source>
</evidence>
<accession>A0A0K9NJP3</accession>